<dbReference type="OrthoDB" id="6712291at2"/>
<proteinExistence type="predicted"/>
<evidence type="ECO:0000256" key="1">
    <source>
        <dbReference type="SAM" id="SignalP"/>
    </source>
</evidence>
<name>A0A3A8E906_9GAMM</name>
<keyword evidence="3" id="KW-1185">Reference proteome</keyword>
<sequence>MKYVLNMVLASLLSAAAIQANAQQSTAVKILKPVIERQCAIELNDSRAWKASSYLMTEANKQAFEKEVCSCVGENALNDVGVMEIAQAMLTEEAKNELVRKAVLNSIKSCVLQSKK</sequence>
<feature type="signal peptide" evidence="1">
    <location>
        <begin position="1"/>
        <end position="22"/>
    </location>
</feature>
<reference evidence="2 3" key="1">
    <citation type="submission" date="2018-09" db="EMBL/GenBank/DDBJ databases">
        <title>The draft genome of Acinetobacter spp. strains.</title>
        <authorList>
            <person name="Qin J."/>
            <person name="Feng Y."/>
            <person name="Zong Z."/>
        </authorList>
    </citation>
    <scope>NUCLEOTIDE SEQUENCE [LARGE SCALE GENOMIC DNA]</scope>
    <source>
        <strain evidence="2 3">WCHAc060012</strain>
    </source>
</reference>
<organism evidence="2 3">
    <name type="scientific">Acinetobacter tianfuensis</name>
    <dbReference type="NCBI Taxonomy" id="2419603"/>
    <lineage>
        <taxon>Bacteria</taxon>
        <taxon>Pseudomonadati</taxon>
        <taxon>Pseudomonadota</taxon>
        <taxon>Gammaproteobacteria</taxon>
        <taxon>Moraxellales</taxon>
        <taxon>Moraxellaceae</taxon>
        <taxon>Acinetobacter</taxon>
    </lineage>
</organism>
<evidence type="ECO:0000313" key="3">
    <source>
        <dbReference type="Proteomes" id="UP000282388"/>
    </source>
</evidence>
<gene>
    <name evidence="2" type="ORF">D7V32_09325</name>
</gene>
<keyword evidence="1" id="KW-0732">Signal</keyword>
<dbReference type="AlphaFoldDB" id="A0A3A8E906"/>
<accession>A0A3A8E906</accession>
<dbReference type="RefSeq" id="WP_120402614.1">
    <property type="nucleotide sequence ID" value="NZ_RAXV01000018.1"/>
</dbReference>
<feature type="chain" id="PRO_5017452513" evidence="1">
    <location>
        <begin position="23"/>
        <end position="116"/>
    </location>
</feature>
<evidence type="ECO:0000313" key="2">
    <source>
        <dbReference type="EMBL" id="RKG31075.1"/>
    </source>
</evidence>
<protein>
    <submittedName>
        <fullName evidence="2">Uncharacterized protein</fullName>
    </submittedName>
</protein>
<dbReference type="EMBL" id="RAXV01000018">
    <property type="protein sequence ID" value="RKG31075.1"/>
    <property type="molecule type" value="Genomic_DNA"/>
</dbReference>
<comment type="caution">
    <text evidence="2">The sequence shown here is derived from an EMBL/GenBank/DDBJ whole genome shotgun (WGS) entry which is preliminary data.</text>
</comment>
<dbReference type="Proteomes" id="UP000282388">
    <property type="component" value="Unassembled WGS sequence"/>
</dbReference>